<keyword evidence="3 8" id="KW-0689">Ribosomal protein</keyword>
<evidence type="ECO:0000313" key="12">
    <source>
        <dbReference type="EMBL" id="KIN01256.1"/>
    </source>
</evidence>
<gene>
    <name evidence="12" type="ORF">OIDMADRAFT_28938</name>
</gene>
<dbReference type="SUPFAM" id="SSF54768">
    <property type="entry name" value="dsRNA-binding domain-like"/>
    <property type="match status" value="1"/>
</dbReference>
<feature type="domain" description="S5 DRBM" evidence="11">
    <location>
        <begin position="220"/>
        <end position="283"/>
    </location>
</feature>
<feature type="region of interest" description="Disordered" evidence="10">
    <location>
        <begin position="111"/>
        <end position="134"/>
    </location>
</feature>
<dbReference type="AlphaFoldDB" id="A0A0C3GZ47"/>
<evidence type="ECO:0000256" key="10">
    <source>
        <dbReference type="SAM" id="MobiDB-lite"/>
    </source>
</evidence>
<dbReference type="Pfam" id="PF00333">
    <property type="entry name" value="Ribosomal_S5"/>
    <property type="match status" value="1"/>
</dbReference>
<evidence type="ECO:0000256" key="9">
    <source>
        <dbReference type="RuleBase" id="RU003823"/>
    </source>
</evidence>
<dbReference type="InterPro" id="IPR000851">
    <property type="entry name" value="Ribosomal_uS5"/>
</dbReference>
<keyword evidence="4" id="KW-0496">Mitochondrion</keyword>
<evidence type="ECO:0000256" key="8">
    <source>
        <dbReference type="PROSITE-ProRule" id="PRU00268"/>
    </source>
</evidence>
<dbReference type="HOGENOM" id="CLU_037994_1_0_1"/>
<comment type="function">
    <text evidence="6">Component of the mitochondrial ribosome (mitoribosome), a dedicated translation machinery responsible for the synthesis of mitochondrial genome-encoded proteins, including at least some of the essential transmembrane subunits of the mitochondrial respiratory chain. The mitoribosomes are attached to the mitochondrial inner membrane and translation products are cotranslationally integrated into the membrane.</text>
</comment>
<keyword evidence="13" id="KW-1185">Reference proteome</keyword>
<dbReference type="Proteomes" id="UP000054321">
    <property type="component" value="Unassembled WGS sequence"/>
</dbReference>
<dbReference type="Gene3D" id="3.30.230.10">
    <property type="match status" value="1"/>
</dbReference>
<dbReference type="PANTHER" id="PTHR48277">
    <property type="entry name" value="MITOCHONDRIAL RIBOSOMAL PROTEIN S5"/>
    <property type="match status" value="1"/>
</dbReference>
<dbReference type="OrthoDB" id="309483at2759"/>
<dbReference type="FunFam" id="3.30.160.20:FF:000022">
    <property type="entry name" value="28S ribosomal protein S5, mitochondrial"/>
    <property type="match status" value="1"/>
</dbReference>
<evidence type="ECO:0000256" key="6">
    <source>
        <dbReference type="ARBA" id="ARBA00037226"/>
    </source>
</evidence>
<dbReference type="GO" id="GO:0006412">
    <property type="term" value="P:translation"/>
    <property type="evidence" value="ECO:0007669"/>
    <property type="project" value="InterPro"/>
</dbReference>
<dbReference type="PROSITE" id="PS50881">
    <property type="entry name" value="S5_DSRBD"/>
    <property type="match status" value="1"/>
</dbReference>
<dbReference type="Gene3D" id="3.30.160.20">
    <property type="match status" value="1"/>
</dbReference>
<evidence type="ECO:0000313" key="13">
    <source>
        <dbReference type="Proteomes" id="UP000054321"/>
    </source>
</evidence>
<keyword evidence="5 8" id="KW-0687">Ribonucleoprotein</keyword>
<evidence type="ECO:0000259" key="11">
    <source>
        <dbReference type="PROSITE" id="PS50881"/>
    </source>
</evidence>
<proteinExistence type="inferred from homology"/>
<protein>
    <recommendedName>
        <fullName evidence="7">Small ribosomal subunit protein uS5m</fullName>
    </recommendedName>
</protein>
<evidence type="ECO:0000256" key="1">
    <source>
        <dbReference type="ARBA" id="ARBA00004173"/>
    </source>
</evidence>
<organism evidence="12 13">
    <name type="scientific">Oidiodendron maius (strain Zn)</name>
    <dbReference type="NCBI Taxonomy" id="913774"/>
    <lineage>
        <taxon>Eukaryota</taxon>
        <taxon>Fungi</taxon>
        <taxon>Dikarya</taxon>
        <taxon>Ascomycota</taxon>
        <taxon>Pezizomycotina</taxon>
        <taxon>Leotiomycetes</taxon>
        <taxon>Leotiomycetes incertae sedis</taxon>
        <taxon>Myxotrichaceae</taxon>
        <taxon>Oidiodendron</taxon>
    </lineage>
</organism>
<reference evidence="12 13" key="1">
    <citation type="submission" date="2014-04" db="EMBL/GenBank/DDBJ databases">
        <authorList>
            <consortium name="DOE Joint Genome Institute"/>
            <person name="Kuo A."/>
            <person name="Martino E."/>
            <person name="Perotto S."/>
            <person name="Kohler A."/>
            <person name="Nagy L.G."/>
            <person name="Floudas D."/>
            <person name="Copeland A."/>
            <person name="Barry K.W."/>
            <person name="Cichocki N."/>
            <person name="Veneault-Fourrey C."/>
            <person name="LaButti K."/>
            <person name="Lindquist E.A."/>
            <person name="Lipzen A."/>
            <person name="Lundell T."/>
            <person name="Morin E."/>
            <person name="Murat C."/>
            <person name="Sun H."/>
            <person name="Tunlid A."/>
            <person name="Henrissat B."/>
            <person name="Grigoriev I.V."/>
            <person name="Hibbett D.S."/>
            <person name="Martin F."/>
            <person name="Nordberg H.P."/>
            <person name="Cantor M.N."/>
            <person name="Hua S.X."/>
        </authorList>
    </citation>
    <scope>NUCLEOTIDE SEQUENCE [LARGE SCALE GENOMIC DNA]</scope>
    <source>
        <strain evidence="12 13">Zn</strain>
    </source>
</reference>
<evidence type="ECO:0000256" key="5">
    <source>
        <dbReference type="ARBA" id="ARBA00023274"/>
    </source>
</evidence>
<dbReference type="InterPro" id="IPR020568">
    <property type="entry name" value="Ribosomal_Su5_D2-typ_SF"/>
</dbReference>
<reference evidence="13" key="2">
    <citation type="submission" date="2015-01" db="EMBL/GenBank/DDBJ databases">
        <title>Evolutionary Origins and Diversification of the Mycorrhizal Mutualists.</title>
        <authorList>
            <consortium name="DOE Joint Genome Institute"/>
            <consortium name="Mycorrhizal Genomics Consortium"/>
            <person name="Kohler A."/>
            <person name="Kuo A."/>
            <person name="Nagy L.G."/>
            <person name="Floudas D."/>
            <person name="Copeland A."/>
            <person name="Barry K.W."/>
            <person name="Cichocki N."/>
            <person name="Veneault-Fourrey C."/>
            <person name="LaButti K."/>
            <person name="Lindquist E.A."/>
            <person name="Lipzen A."/>
            <person name="Lundell T."/>
            <person name="Morin E."/>
            <person name="Murat C."/>
            <person name="Riley R."/>
            <person name="Ohm R."/>
            <person name="Sun H."/>
            <person name="Tunlid A."/>
            <person name="Henrissat B."/>
            <person name="Grigoriev I.V."/>
            <person name="Hibbett D.S."/>
            <person name="Martin F."/>
        </authorList>
    </citation>
    <scope>NUCLEOTIDE SEQUENCE [LARGE SCALE GENOMIC DNA]</scope>
    <source>
        <strain evidence="13">Zn</strain>
    </source>
</reference>
<dbReference type="SUPFAM" id="SSF54211">
    <property type="entry name" value="Ribosomal protein S5 domain 2-like"/>
    <property type="match status" value="1"/>
</dbReference>
<dbReference type="GO" id="GO:0005763">
    <property type="term" value="C:mitochondrial small ribosomal subunit"/>
    <property type="evidence" value="ECO:0007669"/>
    <property type="project" value="UniProtKB-ARBA"/>
</dbReference>
<dbReference type="Pfam" id="PF03719">
    <property type="entry name" value="Ribosomal_S5_C"/>
    <property type="match status" value="1"/>
</dbReference>
<dbReference type="InterPro" id="IPR013810">
    <property type="entry name" value="Ribosomal_uS5_N"/>
</dbReference>
<dbReference type="InParanoid" id="A0A0C3GZ47"/>
<dbReference type="InterPro" id="IPR005324">
    <property type="entry name" value="Ribosomal_uS5_C"/>
</dbReference>
<evidence type="ECO:0000256" key="3">
    <source>
        <dbReference type="ARBA" id="ARBA00022980"/>
    </source>
</evidence>
<dbReference type="STRING" id="913774.A0A0C3GZ47"/>
<dbReference type="EMBL" id="KN832876">
    <property type="protein sequence ID" value="KIN01256.1"/>
    <property type="molecule type" value="Genomic_DNA"/>
</dbReference>
<dbReference type="FunFam" id="3.30.230.10:FF:000041">
    <property type="entry name" value="37S ribosomal protein S5"/>
    <property type="match status" value="1"/>
</dbReference>
<comment type="subcellular location">
    <subcellularLocation>
        <location evidence="1">Mitochondrion</location>
    </subcellularLocation>
</comment>
<comment type="similarity">
    <text evidence="2 9">Belongs to the universal ribosomal protein uS5 family.</text>
</comment>
<dbReference type="PANTHER" id="PTHR48277:SF1">
    <property type="entry name" value="MITOCHONDRIAL RIBOSOMAL PROTEIN S5"/>
    <property type="match status" value="1"/>
</dbReference>
<sequence>MGLIDKKPPKPPASELFRPYSDEEKALLAKKYTPEQIRAIEAGEGAIRPEELDQQGVIRTDIGSLSYLDDFRHYRSVIDKKPPDNTPVDPNARFMTEDELATSFSEYYDKLKKENPPPPVSRAMREGDPEEFDPTRLNFWRADLESPRYMGTNGPIPSGPNLFAPAIPKKISIDGNKMVAENGTVMEEDSQSVVDPRDPDGIYDRLRKQTGLTLDDIFGLESKVVVQHQVTNQTRLGRVRSMYCLAIAGNKNGLLGIGQAKGQEAGNTMALAKVNAIRNMKPIPRYEERTIYGDVEAKVSAVKVKLMARPPGFGVRCQYLIFEMARAAGIHDLAARVPRSRNKMNTVKATYSALMKQRIPDEVARGRGKKLVDVRKVYYAGLV</sequence>
<dbReference type="InterPro" id="IPR014721">
    <property type="entry name" value="Ribsml_uS5_D2-typ_fold_subgr"/>
</dbReference>
<evidence type="ECO:0000256" key="7">
    <source>
        <dbReference type="ARBA" id="ARBA00039335"/>
    </source>
</evidence>
<evidence type="ECO:0000256" key="2">
    <source>
        <dbReference type="ARBA" id="ARBA00008945"/>
    </source>
</evidence>
<name>A0A0C3GZ47_OIDMZ</name>
<dbReference type="GO" id="GO:0003723">
    <property type="term" value="F:RNA binding"/>
    <property type="evidence" value="ECO:0007669"/>
    <property type="project" value="InterPro"/>
</dbReference>
<evidence type="ECO:0000256" key="4">
    <source>
        <dbReference type="ARBA" id="ARBA00023128"/>
    </source>
</evidence>
<dbReference type="GO" id="GO:0003735">
    <property type="term" value="F:structural constituent of ribosome"/>
    <property type="evidence" value="ECO:0007669"/>
    <property type="project" value="UniProtKB-UniRule"/>
</dbReference>
<accession>A0A0C3GZ47</accession>